<evidence type="ECO:0000256" key="2">
    <source>
        <dbReference type="HAMAP-Rule" id="MF_00003"/>
    </source>
</evidence>
<dbReference type="PROSITE" id="PS01319">
    <property type="entry name" value="RBFA"/>
    <property type="match status" value="1"/>
</dbReference>
<dbReference type="PANTHER" id="PTHR33515">
    <property type="entry name" value="RIBOSOME-BINDING FACTOR A, CHLOROPLASTIC-RELATED"/>
    <property type="match status" value="1"/>
</dbReference>
<dbReference type="GO" id="GO:0005829">
    <property type="term" value="C:cytosol"/>
    <property type="evidence" value="ECO:0007669"/>
    <property type="project" value="TreeGrafter"/>
</dbReference>
<evidence type="ECO:0000256" key="1">
    <source>
        <dbReference type="ARBA" id="ARBA00022517"/>
    </source>
</evidence>
<dbReference type="OrthoDB" id="46605at2"/>
<dbReference type="STRING" id="1006576.DTL3_1264"/>
<comment type="subunit">
    <text evidence="2">Monomer. Binds 30S ribosomal subunits, but not 50S ribosomal subunits or 70S ribosomes.</text>
</comment>
<comment type="subcellular location">
    <subcellularLocation>
        <location evidence="2">Cytoplasm</location>
    </subcellularLocation>
</comment>
<dbReference type="Proteomes" id="UP000032809">
    <property type="component" value="Chromosome I"/>
</dbReference>
<dbReference type="Gene3D" id="3.30.300.20">
    <property type="match status" value="1"/>
</dbReference>
<comment type="function">
    <text evidence="2">One of several proteins that assist in the late maturation steps of the functional core of the 30S ribosomal subunit. Associates with free 30S ribosomal subunits (but not with 30S subunits that are part of 70S ribosomes or polysomes). Required for efficient processing of 16S rRNA. May interact with the 5'-terminal helix region of 16S rRNA.</text>
</comment>
<evidence type="ECO:0000313" key="4">
    <source>
        <dbReference type="Proteomes" id="UP000032809"/>
    </source>
</evidence>
<gene>
    <name evidence="2 3" type="primary">rbfA</name>
    <name evidence="3" type="ORF">DTL3_1264</name>
</gene>
<dbReference type="HOGENOM" id="CLU_089475_6_5_0"/>
<dbReference type="GO" id="GO:0043024">
    <property type="term" value="F:ribosomal small subunit binding"/>
    <property type="evidence" value="ECO:0007669"/>
    <property type="project" value="TreeGrafter"/>
</dbReference>
<dbReference type="GO" id="GO:0030490">
    <property type="term" value="P:maturation of SSU-rRNA"/>
    <property type="evidence" value="ECO:0007669"/>
    <property type="project" value="UniProtKB-UniRule"/>
</dbReference>
<dbReference type="InterPro" id="IPR023799">
    <property type="entry name" value="RbfA_dom_sf"/>
</dbReference>
<dbReference type="HAMAP" id="MF_00003">
    <property type="entry name" value="RbfA"/>
    <property type="match status" value="1"/>
</dbReference>
<dbReference type="RefSeq" id="WP_045087983.1">
    <property type="nucleotide sequence ID" value="NZ_LN824141.1"/>
</dbReference>
<dbReference type="NCBIfam" id="TIGR00082">
    <property type="entry name" value="rbfA"/>
    <property type="match status" value="1"/>
</dbReference>
<comment type="similarity">
    <text evidence="2">Belongs to the RbfA family.</text>
</comment>
<protein>
    <recommendedName>
        <fullName evidence="2">Ribosome-binding factor A</fullName>
    </recommendedName>
</protein>
<dbReference type="SUPFAM" id="SSF89919">
    <property type="entry name" value="Ribosome-binding factor A, RbfA"/>
    <property type="match status" value="1"/>
</dbReference>
<sequence>MANYKKEMLESEMKKIITRGFSELKDPRIKDKMININFVRLSGDKSYLDVYVSSLDEDVDTIIDVLNNAKGMFRTLIAKNIDIYKAPEIRFHKDEGIEASIRINQLLETLKEKRSEDDE</sequence>
<name>A0A0C7NRR9_DEFTU</name>
<dbReference type="PANTHER" id="PTHR33515:SF1">
    <property type="entry name" value="RIBOSOME-BINDING FACTOR A, CHLOROPLASTIC-RELATED"/>
    <property type="match status" value="1"/>
</dbReference>
<keyword evidence="4" id="KW-1185">Reference proteome</keyword>
<evidence type="ECO:0000313" key="3">
    <source>
        <dbReference type="EMBL" id="CEP78562.1"/>
    </source>
</evidence>
<reference evidence="4" key="1">
    <citation type="submission" date="2014-11" db="EMBL/GenBank/DDBJ databases">
        <authorList>
            <person name="Wibberg D."/>
        </authorList>
    </citation>
    <scope>NUCLEOTIDE SEQUENCE [LARGE SCALE GENOMIC DNA]</scope>
    <source>
        <strain evidence="4">L3</strain>
    </source>
</reference>
<keyword evidence="2" id="KW-0963">Cytoplasm</keyword>
<dbReference type="KEGG" id="dtn:DTL3_1264"/>
<dbReference type="InterPro" id="IPR015946">
    <property type="entry name" value="KH_dom-like_a/b"/>
</dbReference>
<dbReference type="InterPro" id="IPR000238">
    <property type="entry name" value="RbfA"/>
</dbReference>
<proteinExistence type="inferred from homology"/>
<organism evidence="3 4">
    <name type="scientific">Defluviitoga tunisiensis</name>
    <dbReference type="NCBI Taxonomy" id="1006576"/>
    <lineage>
        <taxon>Bacteria</taxon>
        <taxon>Thermotogati</taxon>
        <taxon>Thermotogota</taxon>
        <taxon>Thermotogae</taxon>
        <taxon>Petrotogales</taxon>
        <taxon>Petrotogaceae</taxon>
        <taxon>Defluviitoga</taxon>
    </lineage>
</organism>
<keyword evidence="1 2" id="KW-0690">Ribosome biogenesis</keyword>
<dbReference type="AlphaFoldDB" id="A0A0C7NRR9"/>
<dbReference type="EMBL" id="LN824141">
    <property type="protein sequence ID" value="CEP78562.1"/>
    <property type="molecule type" value="Genomic_DNA"/>
</dbReference>
<dbReference type="InterPro" id="IPR020053">
    <property type="entry name" value="Ribosome-bd_factorA_CS"/>
</dbReference>
<accession>A0A0C7NRR9</accession>
<dbReference type="Pfam" id="PF02033">
    <property type="entry name" value="RBFA"/>
    <property type="match status" value="1"/>
</dbReference>